<organism evidence="9 10">
    <name type="scientific">Symbiodinium microadriaticum</name>
    <name type="common">Dinoflagellate</name>
    <name type="synonym">Zooxanthella microadriatica</name>
    <dbReference type="NCBI Taxonomy" id="2951"/>
    <lineage>
        <taxon>Eukaryota</taxon>
        <taxon>Sar</taxon>
        <taxon>Alveolata</taxon>
        <taxon>Dinophyceae</taxon>
        <taxon>Suessiales</taxon>
        <taxon>Symbiodiniaceae</taxon>
        <taxon>Symbiodinium</taxon>
    </lineage>
</organism>
<gene>
    <name evidence="9" type="primary">Scn11a</name>
    <name evidence="9" type="ORF">AK812_SmicGene18000</name>
</gene>
<dbReference type="AlphaFoldDB" id="A0A1Q9DW94"/>
<evidence type="ECO:0000256" key="4">
    <source>
        <dbReference type="ARBA" id="ARBA00022989"/>
    </source>
</evidence>
<comment type="caution">
    <text evidence="9">The sequence shown here is derived from an EMBL/GenBank/DDBJ whole genome shotgun (WGS) entry which is preliminary data.</text>
</comment>
<feature type="transmembrane region" description="Helical" evidence="7">
    <location>
        <begin position="133"/>
        <end position="151"/>
    </location>
</feature>
<name>A0A1Q9DW94_SYMMI</name>
<feature type="domain" description="EF-hand" evidence="8">
    <location>
        <begin position="653"/>
        <end position="688"/>
    </location>
</feature>
<dbReference type="OrthoDB" id="439170at2759"/>
<keyword evidence="9" id="KW-0813">Transport</keyword>
<dbReference type="InterPro" id="IPR018247">
    <property type="entry name" value="EF_Hand_1_Ca_BS"/>
</dbReference>
<dbReference type="Gene3D" id="1.20.120.350">
    <property type="entry name" value="Voltage-gated potassium channels. Chain C"/>
    <property type="match status" value="1"/>
</dbReference>
<feature type="transmembrane region" description="Helical" evidence="7">
    <location>
        <begin position="561"/>
        <end position="585"/>
    </location>
</feature>
<keyword evidence="5 7" id="KW-0472">Membrane</keyword>
<comment type="subcellular location">
    <subcellularLocation>
        <location evidence="1">Membrane</location>
        <topology evidence="1">Multi-pass membrane protein</topology>
    </subcellularLocation>
</comment>
<evidence type="ECO:0000256" key="6">
    <source>
        <dbReference type="SAM" id="MobiDB-lite"/>
    </source>
</evidence>
<dbReference type="InterPro" id="IPR002048">
    <property type="entry name" value="EF_hand_dom"/>
</dbReference>
<keyword evidence="9" id="KW-0407">Ion channel</keyword>
<feature type="transmembrane region" description="Helical" evidence="7">
    <location>
        <begin position="101"/>
        <end position="121"/>
    </location>
</feature>
<dbReference type="PANTHER" id="PTHR10037:SF62">
    <property type="entry name" value="SODIUM CHANNEL PROTEIN 60E"/>
    <property type="match status" value="1"/>
</dbReference>
<evidence type="ECO:0000256" key="3">
    <source>
        <dbReference type="ARBA" id="ARBA00022837"/>
    </source>
</evidence>
<dbReference type="PANTHER" id="PTHR10037">
    <property type="entry name" value="VOLTAGE-GATED CATION CHANNEL CALCIUM AND SODIUM"/>
    <property type="match status" value="1"/>
</dbReference>
<keyword evidence="3" id="KW-0106">Calcium</keyword>
<dbReference type="Pfam" id="PF00520">
    <property type="entry name" value="Ion_trans"/>
    <property type="match status" value="1"/>
</dbReference>
<evidence type="ECO:0000313" key="10">
    <source>
        <dbReference type="Proteomes" id="UP000186817"/>
    </source>
</evidence>
<dbReference type="InterPro" id="IPR027359">
    <property type="entry name" value="Volt_channel_dom_sf"/>
</dbReference>
<feature type="transmembrane region" description="Helical" evidence="7">
    <location>
        <begin position="484"/>
        <end position="502"/>
    </location>
</feature>
<dbReference type="InterPro" id="IPR005821">
    <property type="entry name" value="Ion_trans_dom"/>
</dbReference>
<evidence type="ECO:0000313" key="9">
    <source>
        <dbReference type="EMBL" id="OLP99421.1"/>
    </source>
</evidence>
<dbReference type="Gene3D" id="1.10.238.10">
    <property type="entry name" value="EF-hand"/>
    <property type="match status" value="1"/>
</dbReference>
<proteinExistence type="predicted"/>
<accession>A0A1Q9DW94</accession>
<dbReference type="Proteomes" id="UP000186817">
    <property type="component" value="Unassembled WGS sequence"/>
</dbReference>
<sequence>MPVPRGHKIPQAYEEDCAKDAAAFANVDILADVAAPAEVAVQLIQRFEAMLARRDEELFRRLDRAVQSFASMELPVGIAGSVWEKTSVIVLSGTAEQRVSAGVALLTLVAGVFHFLQGILMPSACADMCLQPWFMACAGLWMTGSALLFLYDEMLGFPFMAASMGGAAATALLSPQKPGVIVAMSSLAAQAYTTKLPQDPSYIAVTVGMFVFAVLARQFLGGSDDSQVLKKATPDAMTYEHSPLVNNGNDNVNVPMRSKALVESRVRALAAKTRQLEVDLDMDIFSEDNNETNESNEPEENASRGSKRRSTRSTTRFGRCQYYLVKHVVGSFWFESFFMVGILLHALVLGVQIDLATSDNPDTNAVMILDGLQHLFAVTFAAELAVRWMAEGRYFLWHSNNVVWNWLDTFLVVTSIVEISGEISVAFSGGSQVAADLSSIGNMRVIRIVRISRLLRVLRIVRVLRFVRSLRNLVSSIAMTFRSLAWSVVLLVIIIYMFGVLLTDGVTEFLNSGEGIDAMLDRDLRMYFGSVHGAMHTLFRSIANGISWDIVVRPLVQASWFWGYVYSLYIVFTLFAVLNVITAVFCQSTLEGAARDKELLAESHMLNKERYYLLVEDLFKNLQSDETGKVTLENFQDHFNDVEVRAFFHGLDLEPSDAWVLFSLLDDDGSGDIDAEEFVEGLLRLKGPARAIDLAAIGRDCKSCVKRVHQTSKQMKRLEGLLSSLLRIYANGQAADDLAPVAATATGSSL</sequence>
<keyword evidence="4 7" id="KW-1133">Transmembrane helix</keyword>
<evidence type="ECO:0000256" key="1">
    <source>
        <dbReference type="ARBA" id="ARBA00004141"/>
    </source>
</evidence>
<keyword evidence="2 7" id="KW-0812">Transmembrane</keyword>
<dbReference type="GO" id="GO:0005248">
    <property type="term" value="F:voltage-gated sodium channel activity"/>
    <property type="evidence" value="ECO:0007669"/>
    <property type="project" value="TreeGrafter"/>
</dbReference>
<dbReference type="SUPFAM" id="SSF47473">
    <property type="entry name" value="EF-hand"/>
    <property type="match status" value="1"/>
</dbReference>
<dbReference type="PROSITE" id="PS50222">
    <property type="entry name" value="EF_HAND_2"/>
    <property type="match status" value="1"/>
</dbReference>
<feature type="transmembrane region" description="Helical" evidence="7">
    <location>
        <begin position="365"/>
        <end position="386"/>
    </location>
</feature>
<evidence type="ECO:0000259" key="8">
    <source>
        <dbReference type="PROSITE" id="PS50222"/>
    </source>
</evidence>
<keyword evidence="10" id="KW-1185">Reference proteome</keyword>
<feature type="compositionally biased region" description="Acidic residues" evidence="6">
    <location>
        <begin position="287"/>
        <end position="300"/>
    </location>
</feature>
<keyword evidence="9" id="KW-0406">Ion transport</keyword>
<protein>
    <submittedName>
        <fullName evidence="9">Sodium channel protein type 11 subunit alpha</fullName>
    </submittedName>
</protein>
<dbReference type="InterPro" id="IPR043203">
    <property type="entry name" value="VGCC_Ca_Na"/>
</dbReference>
<reference evidence="9 10" key="1">
    <citation type="submission" date="2016-02" db="EMBL/GenBank/DDBJ databases">
        <title>Genome analysis of coral dinoflagellate symbionts highlights evolutionary adaptations to a symbiotic lifestyle.</title>
        <authorList>
            <person name="Aranda M."/>
            <person name="Li Y."/>
            <person name="Liew Y.J."/>
            <person name="Baumgarten S."/>
            <person name="Simakov O."/>
            <person name="Wilson M."/>
            <person name="Piel J."/>
            <person name="Ashoor H."/>
            <person name="Bougouffa S."/>
            <person name="Bajic V.B."/>
            <person name="Ryu T."/>
            <person name="Ravasi T."/>
            <person name="Bayer T."/>
            <person name="Micklem G."/>
            <person name="Kim H."/>
            <person name="Bhak J."/>
            <person name="Lajeunesse T.C."/>
            <person name="Voolstra C.R."/>
        </authorList>
    </citation>
    <scope>NUCLEOTIDE SEQUENCE [LARGE SCALE GENOMIC DNA]</scope>
    <source>
        <strain evidence="9 10">CCMP2467</strain>
    </source>
</reference>
<dbReference type="GO" id="GO:0005509">
    <property type="term" value="F:calcium ion binding"/>
    <property type="evidence" value="ECO:0007669"/>
    <property type="project" value="InterPro"/>
</dbReference>
<dbReference type="EMBL" id="LSRX01000362">
    <property type="protein sequence ID" value="OLP99421.1"/>
    <property type="molecule type" value="Genomic_DNA"/>
</dbReference>
<dbReference type="GO" id="GO:0001518">
    <property type="term" value="C:voltage-gated sodium channel complex"/>
    <property type="evidence" value="ECO:0007669"/>
    <property type="project" value="TreeGrafter"/>
</dbReference>
<feature type="region of interest" description="Disordered" evidence="6">
    <location>
        <begin position="287"/>
        <end position="312"/>
    </location>
</feature>
<feature type="transmembrane region" description="Helical" evidence="7">
    <location>
        <begin position="202"/>
        <end position="220"/>
    </location>
</feature>
<feature type="transmembrane region" description="Helical" evidence="7">
    <location>
        <begin position="332"/>
        <end position="353"/>
    </location>
</feature>
<evidence type="ECO:0000256" key="7">
    <source>
        <dbReference type="SAM" id="Phobius"/>
    </source>
</evidence>
<dbReference type="SUPFAM" id="SSF81324">
    <property type="entry name" value="Voltage-gated potassium channels"/>
    <property type="match status" value="1"/>
</dbReference>
<dbReference type="InterPro" id="IPR011992">
    <property type="entry name" value="EF-hand-dom_pair"/>
</dbReference>
<evidence type="ECO:0000256" key="5">
    <source>
        <dbReference type="ARBA" id="ARBA00023136"/>
    </source>
</evidence>
<evidence type="ECO:0000256" key="2">
    <source>
        <dbReference type="ARBA" id="ARBA00022692"/>
    </source>
</evidence>
<dbReference type="Gene3D" id="1.10.287.70">
    <property type="match status" value="1"/>
</dbReference>
<dbReference type="PROSITE" id="PS00018">
    <property type="entry name" value="EF_HAND_1"/>
    <property type="match status" value="1"/>
</dbReference>